<sequence>MIGNYLNQKFLCWLEWDFCQIFFSHICNKSNNIYISIEGCIISYIIFFCKARDIFQVFFCSHVLFEFLWAGMTFVQSQHLRIIQIQVFIQRALNNAMIANECIFRVIDGRVERVILVHVPHTSKFIFGFKANYIN</sequence>
<reference evidence="2" key="1">
    <citation type="journal article" date="2006" name="PLoS Biol.">
        <title>Macronuclear genome sequence of the ciliate Tetrahymena thermophila, a model eukaryote.</title>
        <authorList>
            <person name="Eisen J.A."/>
            <person name="Coyne R.S."/>
            <person name="Wu M."/>
            <person name="Wu D."/>
            <person name="Thiagarajan M."/>
            <person name="Wortman J.R."/>
            <person name="Badger J.H."/>
            <person name="Ren Q."/>
            <person name="Amedeo P."/>
            <person name="Jones K.M."/>
            <person name="Tallon L.J."/>
            <person name="Delcher A.L."/>
            <person name="Salzberg S.L."/>
            <person name="Silva J.C."/>
            <person name="Haas B.J."/>
            <person name="Majoros W.H."/>
            <person name="Farzad M."/>
            <person name="Carlton J.M."/>
            <person name="Smith R.K. Jr."/>
            <person name="Garg J."/>
            <person name="Pearlman R.E."/>
            <person name="Karrer K.M."/>
            <person name="Sun L."/>
            <person name="Manning G."/>
            <person name="Elde N.C."/>
            <person name="Turkewitz A.P."/>
            <person name="Asai D.J."/>
            <person name="Wilkes D.E."/>
            <person name="Wang Y."/>
            <person name="Cai H."/>
            <person name="Collins K."/>
            <person name="Stewart B.A."/>
            <person name="Lee S.R."/>
            <person name="Wilamowska K."/>
            <person name="Weinberg Z."/>
            <person name="Ruzzo W.L."/>
            <person name="Wloga D."/>
            <person name="Gaertig J."/>
            <person name="Frankel J."/>
            <person name="Tsao C.-C."/>
            <person name="Gorovsky M.A."/>
            <person name="Keeling P.J."/>
            <person name="Waller R.F."/>
            <person name="Patron N.J."/>
            <person name="Cherry J.M."/>
            <person name="Stover N.A."/>
            <person name="Krieger C.J."/>
            <person name="del Toro C."/>
            <person name="Ryder H.F."/>
            <person name="Williamson S.C."/>
            <person name="Barbeau R.A."/>
            <person name="Hamilton E.P."/>
            <person name="Orias E."/>
        </authorList>
    </citation>
    <scope>NUCLEOTIDE SEQUENCE [LARGE SCALE GENOMIC DNA]</scope>
    <source>
        <strain evidence="2">SB210</strain>
    </source>
</reference>
<dbReference type="EMBL" id="GG662637">
    <property type="protein sequence ID" value="EWS73439.1"/>
    <property type="molecule type" value="Genomic_DNA"/>
</dbReference>
<evidence type="ECO:0000313" key="1">
    <source>
        <dbReference type="EMBL" id="EWS73439.1"/>
    </source>
</evidence>
<dbReference type="AlphaFoldDB" id="W7XIM9"/>
<dbReference type="InParanoid" id="W7XIM9"/>
<proteinExistence type="predicted"/>
<dbReference type="RefSeq" id="XP_012654010.1">
    <property type="nucleotide sequence ID" value="XM_012798556.1"/>
</dbReference>
<protein>
    <submittedName>
        <fullName evidence="1">Uncharacterized protein</fullName>
    </submittedName>
</protein>
<dbReference type="Proteomes" id="UP000009168">
    <property type="component" value="Unassembled WGS sequence"/>
</dbReference>
<organism evidence="1 2">
    <name type="scientific">Tetrahymena thermophila (strain SB210)</name>
    <dbReference type="NCBI Taxonomy" id="312017"/>
    <lineage>
        <taxon>Eukaryota</taxon>
        <taxon>Sar</taxon>
        <taxon>Alveolata</taxon>
        <taxon>Ciliophora</taxon>
        <taxon>Intramacronucleata</taxon>
        <taxon>Oligohymenophorea</taxon>
        <taxon>Hymenostomatida</taxon>
        <taxon>Tetrahymenina</taxon>
        <taxon>Tetrahymenidae</taxon>
        <taxon>Tetrahymena</taxon>
    </lineage>
</organism>
<dbReference type="KEGG" id="tet:TTHERM_000586651"/>
<dbReference type="GeneID" id="24439725"/>
<name>W7XIM9_TETTS</name>
<accession>W7XIM9</accession>
<keyword evidence="2" id="KW-1185">Reference proteome</keyword>
<gene>
    <name evidence="1" type="ORF">TTHERM_000586651</name>
</gene>
<evidence type="ECO:0000313" key="2">
    <source>
        <dbReference type="Proteomes" id="UP000009168"/>
    </source>
</evidence>